<comment type="caution">
    <text evidence="7">The sequence shown here is derived from an EMBL/GenBank/DDBJ whole genome shotgun (WGS) entry which is preliminary data.</text>
</comment>
<name>A0A7W8FV60_9FIRM</name>
<evidence type="ECO:0000313" key="8">
    <source>
        <dbReference type="Proteomes" id="UP000539953"/>
    </source>
</evidence>
<evidence type="ECO:0000256" key="1">
    <source>
        <dbReference type="ARBA" id="ARBA00004141"/>
    </source>
</evidence>
<dbReference type="PRINTS" id="PR00176">
    <property type="entry name" value="NANEUSMPORT"/>
</dbReference>
<accession>A0A7W8FV60</accession>
<keyword evidence="2" id="KW-0813">Transport</keyword>
<sequence>MNKKKSESGFTGQLGFVLAAAGSAVGVGNIWRFPYLAAKDGGGLFILIYLILVVTFGFTLLTSDIAIGRKTKQSSIKAYETMKPGWGFLGKLTFLVPVLIMTYYAVIGGWITRYILVYVTGMMHAAAGDTFFSDFITSTTSPVIYSLFFMLLTAWIIYRGVQDGIEKISRIVMPILLVMIIGIAVYAMTLSYTSNGATRTGLDGLRVYLTVDLSGMTVQKFLQVMLDAMSQLFFSLSVSMGIMITYGSYVKNDVNLGKAVTQIEVFDTVVALLAGMMIIPSIYVFSGMAGMQAGPGLMFVSLPKVFDAMGTPGIFVGLAFFIMSAFAALTSCISVLEAITANCIQIFDKPRESVTKVLAVIYSIASVIVTLGYSIFYFDVTLPTGAHGQLLDVMDYISNSFLMPLISFLSAILIGWIVKPEWIIGEMERNGEKFRRKKLYAFMIKYIVPVIMMVLFLESAGFFNLIF</sequence>
<dbReference type="Pfam" id="PF00209">
    <property type="entry name" value="SNF"/>
    <property type="match status" value="2"/>
</dbReference>
<dbReference type="Proteomes" id="UP000539953">
    <property type="component" value="Unassembled WGS sequence"/>
</dbReference>
<proteinExistence type="predicted"/>
<evidence type="ECO:0000313" key="7">
    <source>
        <dbReference type="EMBL" id="MBB5183294.1"/>
    </source>
</evidence>
<evidence type="ECO:0000256" key="4">
    <source>
        <dbReference type="ARBA" id="ARBA00022989"/>
    </source>
</evidence>
<feature type="transmembrane region" description="Helical" evidence="6">
    <location>
        <begin position="42"/>
        <end position="67"/>
    </location>
</feature>
<dbReference type="RefSeq" id="WP_183328589.1">
    <property type="nucleotide sequence ID" value="NZ_JACHHK010000004.1"/>
</dbReference>
<dbReference type="CDD" id="cd10336">
    <property type="entry name" value="SLC6sbd_Tyt1-Like"/>
    <property type="match status" value="1"/>
</dbReference>
<dbReference type="InterPro" id="IPR000175">
    <property type="entry name" value="Na/ntran_symport"/>
</dbReference>
<dbReference type="GO" id="GO:0016020">
    <property type="term" value="C:membrane"/>
    <property type="evidence" value="ECO:0007669"/>
    <property type="project" value="UniProtKB-SubCell"/>
</dbReference>
<feature type="transmembrane region" description="Helical" evidence="6">
    <location>
        <begin position="357"/>
        <end position="376"/>
    </location>
</feature>
<comment type="subcellular location">
    <subcellularLocation>
        <location evidence="1">Membrane</location>
        <topology evidence="1">Multi-pass membrane protein</topology>
    </subcellularLocation>
</comment>
<evidence type="ECO:0000256" key="6">
    <source>
        <dbReference type="SAM" id="Phobius"/>
    </source>
</evidence>
<dbReference type="InterPro" id="IPR037272">
    <property type="entry name" value="SNS_sf"/>
</dbReference>
<dbReference type="AlphaFoldDB" id="A0A7W8FV60"/>
<dbReference type="PANTHER" id="PTHR42948:SF1">
    <property type="entry name" value="TRANSPORTER"/>
    <property type="match status" value="1"/>
</dbReference>
<dbReference type="EMBL" id="JACHHK010000004">
    <property type="protein sequence ID" value="MBB5183294.1"/>
    <property type="molecule type" value="Genomic_DNA"/>
</dbReference>
<feature type="transmembrane region" description="Helical" evidence="6">
    <location>
        <begin position="396"/>
        <end position="418"/>
    </location>
</feature>
<dbReference type="PANTHER" id="PTHR42948">
    <property type="entry name" value="TRANSPORTER"/>
    <property type="match status" value="1"/>
</dbReference>
<dbReference type="InterPro" id="IPR047218">
    <property type="entry name" value="YocR/YhdH-like"/>
</dbReference>
<dbReference type="SUPFAM" id="SSF161070">
    <property type="entry name" value="SNF-like"/>
    <property type="match status" value="1"/>
</dbReference>
<gene>
    <name evidence="7" type="ORF">HNQ47_001315</name>
</gene>
<dbReference type="NCBIfam" id="NF037979">
    <property type="entry name" value="Na_transp"/>
    <property type="match status" value="1"/>
</dbReference>
<keyword evidence="8" id="KW-1185">Reference proteome</keyword>
<feature type="transmembrane region" description="Helical" evidence="6">
    <location>
        <begin position="228"/>
        <end position="249"/>
    </location>
</feature>
<feature type="transmembrane region" description="Helical" evidence="6">
    <location>
        <begin position="269"/>
        <end position="293"/>
    </location>
</feature>
<dbReference type="PROSITE" id="PS50267">
    <property type="entry name" value="NA_NEUROTRAN_SYMP_3"/>
    <property type="match status" value="1"/>
</dbReference>
<feature type="transmembrane region" description="Helical" evidence="6">
    <location>
        <begin position="170"/>
        <end position="192"/>
    </location>
</feature>
<keyword evidence="5 6" id="KW-0472">Membrane</keyword>
<evidence type="ECO:0000256" key="3">
    <source>
        <dbReference type="ARBA" id="ARBA00022692"/>
    </source>
</evidence>
<organism evidence="7 8">
    <name type="scientific">Catenisphaera adipataccumulans</name>
    <dbReference type="NCBI Taxonomy" id="700500"/>
    <lineage>
        <taxon>Bacteria</taxon>
        <taxon>Bacillati</taxon>
        <taxon>Bacillota</taxon>
        <taxon>Erysipelotrichia</taxon>
        <taxon>Erysipelotrichales</taxon>
        <taxon>Erysipelotrichaceae</taxon>
        <taxon>Catenisphaera</taxon>
    </lineage>
</organism>
<evidence type="ECO:0000256" key="2">
    <source>
        <dbReference type="ARBA" id="ARBA00022448"/>
    </source>
</evidence>
<feature type="transmembrane region" description="Helical" evidence="6">
    <location>
        <begin position="88"/>
        <end position="115"/>
    </location>
</feature>
<reference evidence="7 8" key="1">
    <citation type="submission" date="2020-08" db="EMBL/GenBank/DDBJ databases">
        <title>Genomic Encyclopedia of Type Strains, Phase IV (KMG-IV): sequencing the most valuable type-strain genomes for metagenomic binning, comparative biology and taxonomic classification.</title>
        <authorList>
            <person name="Goeker M."/>
        </authorList>
    </citation>
    <scope>NUCLEOTIDE SEQUENCE [LARGE SCALE GENOMIC DNA]</scope>
    <source>
        <strain evidence="7 8">DSM 25799</strain>
    </source>
</reference>
<evidence type="ECO:0000256" key="5">
    <source>
        <dbReference type="ARBA" id="ARBA00023136"/>
    </source>
</evidence>
<feature type="transmembrane region" description="Helical" evidence="6">
    <location>
        <begin position="439"/>
        <end position="457"/>
    </location>
</feature>
<feature type="transmembrane region" description="Helical" evidence="6">
    <location>
        <begin position="313"/>
        <end position="336"/>
    </location>
</feature>
<feature type="transmembrane region" description="Helical" evidence="6">
    <location>
        <begin position="135"/>
        <end position="158"/>
    </location>
</feature>
<keyword evidence="3 6" id="KW-0812">Transmembrane</keyword>
<keyword evidence="4 6" id="KW-1133">Transmembrane helix</keyword>
<protein>
    <submittedName>
        <fullName evidence="7">NSS family neurotransmitter:Na+ symporter</fullName>
    </submittedName>
</protein>